<dbReference type="EMBL" id="FUXK01000012">
    <property type="protein sequence ID" value="SJZ84172.1"/>
    <property type="molecule type" value="Genomic_DNA"/>
</dbReference>
<accession>A0A1T4NYK0</accession>
<proteinExistence type="predicted"/>
<gene>
    <name evidence="2" type="ORF">SAMN02745202_01228</name>
</gene>
<organism evidence="2 3">
    <name type="scientific">Segatella oulorum</name>
    <dbReference type="NCBI Taxonomy" id="28136"/>
    <lineage>
        <taxon>Bacteria</taxon>
        <taxon>Pseudomonadati</taxon>
        <taxon>Bacteroidota</taxon>
        <taxon>Bacteroidia</taxon>
        <taxon>Bacteroidales</taxon>
        <taxon>Prevotellaceae</taxon>
        <taxon>Segatella</taxon>
    </lineage>
</organism>
<protein>
    <submittedName>
        <fullName evidence="2">Uncharacterized protein</fullName>
    </submittedName>
</protein>
<dbReference type="Proteomes" id="UP000190065">
    <property type="component" value="Unassembled WGS sequence"/>
</dbReference>
<dbReference type="STRING" id="28136.SAMN02745202_01228"/>
<feature type="compositionally biased region" description="Basic residues" evidence="1">
    <location>
        <begin position="1"/>
        <end position="18"/>
    </location>
</feature>
<feature type="region of interest" description="Disordered" evidence="1">
    <location>
        <begin position="1"/>
        <end position="25"/>
    </location>
</feature>
<name>A0A1T4NYK0_9BACT</name>
<evidence type="ECO:0000313" key="2">
    <source>
        <dbReference type="EMBL" id="SJZ84172.1"/>
    </source>
</evidence>
<dbReference type="AlphaFoldDB" id="A0A1T4NYK0"/>
<reference evidence="2 3" key="1">
    <citation type="submission" date="2017-02" db="EMBL/GenBank/DDBJ databases">
        <authorList>
            <person name="Peterson S.W."/>
        </authorList>
    </citation>
    <scope>NUCLEOTIDE SEQUENCE [LARGE SCALE GENOMIC DNA]</scope>
    <source>
        <strain evidence="2 3">ATCC 43324</strain>
    </source>
</reference>
<sequence length="211" mass="24143">MSGKKSRTLLKRRTRRPNKSLTPKDGRLFKGSPFFMSAAIASAITPYGGVHTYLSCKQAYFLNPLMSSSVPCRNSIRHKTAQTCRQSCFGREDYTSCGACRPTPGHGTGTRLKASAVPLCPAIYTPNLLPTIYIAVYTYRCIYSYTDIRLHTLHLRCLFYIHLYLSFHFRFWFRPHFSSACSHPSTFILQRYRRQGTRQTPECSLLAENFS</sequence>
<evidence type="ECO:0000313" key="3">
    <source>
        <dbReference type="Proteomes" id="UP000190065"/>
    </source>
</evidence>
<evidence type="ECO:0000256" key="1">
    <source>
        <dbReference type="SAM" id="MobiDB-lite"/>
    </source>
</evidence>